<reference evidence="3" key="2">
    <citation type="submission" date="2023-07" db="EMBL/GenBank/DDBJ databases">
        <authorList>
            <person name="Shen H."/>
        </authorList>
    </citation>
    <scope>NUCLEOTIDE SEQUENCE</scope>
    <source>
        <strain evidence="3">TNR-22</strain>
    </source>
</reference>
<comment type="caution">
    <text evidence="3">The sequence shown here is derived from an EMBL/GenBank/DDBJ whole genome shotgun (WGS) entry which is preliminary data.</text>
</comment>
<gene>
    <name evidence="3" type="ORF">Q4481_13830</name>
</gene>
<organism evidence="3 4">
    <name type="scientific">Rhizobium alvei</name>
    <dbReference type="NCBI Taxonomy" id="1132659"/>
    <lineage>
        <taxon>Bacteria</taxon>
        <taxon>Pseudomonadati</taxon>
        <taxon>Pseudomonadota</taxon>
        <taxon>Alphaproteobacteria</taxon>
        <taxon>Hyphomicrobiales</taxon>
        <taxon>Rhizobiaceae</taxon>
        <taxon>Rhizobium/Agrobacterium group</taxon>
        <taxon>Rhizobium</taxon>
    </lineage>
</organism>
<dbReference type="EMBL" id="JAUOZU010000009">
    <property type="protein sequence ID" value="MDO6965043.1"/>
    <property type="molecule type" value="Genomic_DNA"/>
</dbReference>
<dbReference type="Proteomes" id="UP001174932">
    <property type="component" value="Unassembled WGS sequence"/>
</dbReference>
<dbReference type="InterPro" id="IPR007712">
    <property type="entry name" value="RelE/ParE_toxin"/>
</dbReference>
<name>A0ABT8YMY8_9HYPH</name>
<comment type="similarity">
    <text evidence="1">Belongs to the RelE toxin family.</text>
</comment>
<evidence type="ECO:0000313" key="3">
    <source>
        <dbReference type="EMBL" id="MDO6965043.1"/>
    </source>
</evidence>
<dbReference type="RefSeq" id="WP_304376979.1">
    <property type="nucleotide sequence ID" value="NZ_JAUOZU010000009.1"/>
</dbReference>
<protein>
    <submittedName>
        <fullName evidence="3">Type II toxin-antitoxin system RelE/ParE family toxin</fullName>
    </submittedName>
</protein>
<dbReference type="InterPro" id="IPR035093">
    <property type="entry name" value="RelE/ParE_toxin_dom_sf"/>
</dbReference>
<dbReference type="Gene3D" id="3.30.2310.20">
    <property type="entry name" value="RelE-like"/>
    <property type="match status" value="1"/>
</dbReference>
<dbReference type="PANTHER" id="PTHR33755">
    <property type="entry name" value="TOXIN PARE1-RELATED"/>
    <property type="match status" value="1"/>
</dbReference>
<accession>A0ABT8YMY8</accession>
<dbReference type="Pfam" id="PF05016">
    <property type="entry name" value="ParE_toxin"/>
    <property type="match status" value="1"/>
</dbReference>
<evidence type="ECO:0000256" key="1">
    <source>
        <dbReference type="ARBA" id="ARBA00006226"/>
    </source>
</evidence>
<reference evidence="3" key="1">
    <citation type="journal article" date="2015" name="Int. J. Syst. Evol. Microbiol.">
        <title>Rhizobium alvei sp. nov., isolated from a freshwater river.</title>
        <authorList>
            <person name="Sheu S.Y."/>
            <person name="Huang H.W."/>
            <person name="Young C.C."/>
            <person name="Chen W.M."/>
        </authorList>
    </citation>
    <scope>NUCLEOTIDE SEQUENCE</scope>
    <source>
        <strain evidence="3">TNR-22</strain>
    </source>
</reference>
<dbReference type="InterPro" id="IPR051803">
    <property type="entry name" value="TA_system_RelE-like_toxin"/>
</dbReference>
<proteinExistence type="inferred from homology"/>
<keyword evidence="2" id="KW-1277">Toxin-antitoxin system</keyword>
<keyword evidence="4" id="KW-1185">Reference proteome</keyword>
<evidence type="ECO:0000256" key="2">
    <source>
        <dbReference type="ARBA" id="ARBA00022649"/>
    </source>
</evidence>
<dbReference type="PANTHER" id="PTHR33755:SF6">
    <property type="entry name" value="PLASMID STABILIZATION SYSTEM PROTEIN"/>
    <property type="match status" value="1"/>
</dbReference>
<sequence>MARLSFLDSAKSDLVQILRYITTQSGSLTQGQDFVAELRQKCRKLADLPGLMGRPRPELRDDIRSFAFRGYVILFRYIEDRFEVVNILEGHRDIDAFFEDNDRPG</sequence>
<evidence type="ECO:0000313" key="4">
    <source>
        <dbReference type="Proteomes" id="UP001174932"/>
    </source>
</evidence>